<dbReference type="PANTHER" id="PTHR43420">
    <property type="entry name" value="ACETYLTRANSFERASE"/>
    <property type="match status" value="1"/>
</dbReference>
<evidence type="ECO:0000256" key="1">
    <source>
        <dbReference type="ARBA" id="ARBA00022679"/>
    </source>
</evidence>
<dbReference type="Proteomes" id="UP001560019">
    <property type="component" value="Unassembled WGS sequence"/>
</dbReference>
<keyword evidence="1" id="KW-0808">Transferase</keyword>
<dbReference type="RefSeq" id="WP_125408607.1">
    <property type="nucleotide sequence ID" value="NZ_JBEHHI010000001.1"/>
</dbReference>
<dbReference type="Gene3D" id="3.40.630.30">
    <property type="match status" value="1"/>
</dbReference>
<organism evidence="4 5">
    <name type="scientific">Rhodovulum iodosum</name>
    <dbReference type="NCBI Taxonomy" id="68291"/>
    <lineage>
        <taxon>Bacteria</taxon>
        <taxon>Pseudomonadati</taxon>
        <taxon>Pseudomonadota</taxon>
        <taxon>Alphaproteobacteria</taxon>
        <taxon>Rhodobacterales</taxon>
        <taxon>Paracoccaceae</taxon>
        <taxon>Rhodovulum</taxon>
    </lineage>
</organism>
<dbReference type="InterPro" id="IPR000182">
    <property type="entry name" value="GNAT_dom"/>
</dbReference>
<evidence type="ECO:0000313" key="4">
    <source>
        <dbReference type="EMBL" id="MEX5728265.1"/>
    </source>
</evidence>
<evidence type="ECO:0000259" key="3">
    <source>
        <dbReference type="PROSITE" id="PS51186"/>
    </source>
</evidence>
<proteinExistence type="predicted"/>
<comment type="caution">
    <text evidence="4">The sequence shown here is derived from an EMBL/GenBank/DDBJ whole genome shotgun (WGS) entry which is preliminary data.</text>
</comment>
<dbReference type="InterPro" id="IPR050680">
    <property type="entry name" value="YpeA/RimI_acetyltransf"/>
</dbReference>
<dbReference type="EMBL" id="JBEHHI010000001">
    <property type="protein sequence ID" value="MEX5728265.1"/>
    <property type="molecule type" value="Genomic_DNA"/>
</dbReference>
<dbReference type="PROSITE" id="PS51186">
    <property type="entry name" value="GNAT"/>
    <property type="match status" value="1"/>
</dbReference>
<accession>A0ABV3XSF4</accession>
<keyword evidence="2" id="KW-0012">Acyltransferase</keyword>
<dbReference type="SUPFAM" id="SSF55729">
    <property type="entry name" value="Acyl-CoA N-acyltransferases (Nat)"/>
    <property type="match status" value="1"/>
</dbReference>
<dbReference type="CDD" id="cd04301">
    <property type="entry name" value="NAT_SF"/>
    <property type="match status" value="1"/>
</dbReference>
<evidence type="ECO:0000256" key="2">
    <source>
        <dbReference type="ARBA" id="ARBA00023315"/>
    </source>
</evidence>
<reference evidence="4 5" key="1">
    <citation type="submission" date="2024-06" db="EMBL/GenBank/DDBJ databases">
        <title>Genome of Rhodovulum iodosum, a marine photoferrotroph.</title>
        <authorList>
            <person name="Bianchini G."/>
            <person name="Nikeleit V."/>
            <person name="Kappler A."/>
            <person name="Bryce C."/>
            <person name="Sanchez-Baracaldo P."/>
        </authorList>
    </citation>
    <scope>NUCLEOTIDE SEQUENCE [LARGE SCALE GENOMIC DNA]</scope>
    <source>
        <strain evidence="4 5">UT/N1</strain>
    </source>
</reference>
<dbReference type="InterPro" id="IPR016181">
    <property type="entry name" value="Acyl_CoA_acyltransferase"/>
</dbReference>
<dbReference type="PANTHER" id="PTHR43420:SF12">
    <property type="entry name" value="N-ACETYLTRANSFERASE DOMAIN-CONTAINING PROTEIN"/>
    <property type="match status" value="1"/>
</dbReference>
<dbReference type="Pfam" id="PF00583">
    <property type="entry name" value="Acetyltransf_1"/>
    <property type="match status" value="1"/>
</dbReference>
<keyword evidence="5" id="KW-1185">Reference proteome</keyword>
<sequence>MTPEALAALHALCFSHPRPWSAGEFSALLASPGVFLCDGEHSFALGRALAGEAELLTLAVHPGARRAGLGRARLAAFEAGARARGAEDAFLEVAADNGPALALYRDAGYRQVGARPGYYVRPDGARIDALTLRKALPPEDRGIG</sequence>
<gene>
    <name evidence="4" type="ORF">Ga0609869_001618</name>
</gene>
<feature type="domain" description="N-acetyltransferase" evidence="3">
    <location>
        <begin position="1"/>
        <end position="137"/>
    </location>
</feature>
<name>A0ABV3XSF4_9RHOB</name>
<evidence type="ECO:0000313" key="5">
    <source>
        <dbReference type="Proteomes" id="UP001560019"/>
    </source>
</evidence>
<protein>
    <submittedName>
        <fullName evidence="4">Ribosomal-protein-alanine N-acetyltransferase</fullName>
    </submittedName>
</protein>